<dbReference type="Pfam" id="PF09725">
    <property type="entry name" value="Fra10Ac1"/>
    <property type="match status" value="1"/>
</dbReference>
<dbReference type="AlphaFoldDB" id="A0A4S2N251"/>
<feature type="region of interest" description="Disordered" evidence="1">
    <location>
        <begin position="170"/>
        <end position="222"/>
    </location>
</feature>
<feature type="compositionally biased region" description="Basic and acidic residues" evidence="1">
    <location>
        <begin position="211"/>
        <end position="222"/>
    </location>
</feature>
<reference evidence="2 3" key="1">
    <citation type="submission" date="2019-04" db="EMBL/GenBank/DDBJ databases">
        <title>Comparative genomics and transcriptomics to analyze fruiting body development in filamentous ascomycetes.</title>
        <authorList>
            <consortium name="DOE Joint Genome Institute"/>
            <person name="Lutkenhaus R."/>
            <person name="Traeger S."/>
            <person name="Breuer J."/>
            <person name="Kuo A."/>
            <person name="Lipzen A."/>
            <person name="Pangilinan J."/>
            <person name="Dilworth D."/>
            <person name="Sandor L."/>
            <person name="Poggeler S."/>
            <person name="Barry K."/>
            <person name="Grigoriev I.V."/>
            <person name="Nowrousian M."/>
        </authorList>
    </citation>
    <scope>NUCLEOTIDE SEQUENCE [LARGE SCALE GENOMIC DNA]</scope>
    <source>
        <strain evidence="2 3">CBS 389.68</strain>
    </source>
</reference>
<evidence type="ECO:0000256" key="1">
    <source>
        <dbReference type="SAM" id="MobiDB-lite"/>
    </source>
</evidence>
<accession>A0A4S2N251</accession>
<organism evidence="2 3">
    <name type="scientific">Ascodesmis nigricans</name>
    <dbReference type="NCBI Taxonomy" id="341454"/>
    <lineage>
        <taxon>Eukaryota</taxon>
        <taxon>Fungi</taxon>
        <taxon>Dikarya</taxon>
        <taxon>Ascomycota</taxon>
        <taxon>Pezizomycotina</taxon>
        <taxon>Pezizomycetes</taxon>
        <taxon>Pezizales</taxon>
        <taxon>Ascodesmidaceae</taxon>
        <taxon>Ascodesmis</taxon>
    </lineage>
</organism>
<dbReference type="Proteomes" id="UP000298138">
    <property type="component" value="Unassembled WGS sequence"/>
</dbReference>
<name>A0A4S2N251_9PEZI</name>
<dbReference type="OrthoDB" id="197967at2759"/>
<evidence type="ECO:0008006" key="4">
    <source>
        <dbReference type="Google" id="ProtNLM"/>
    </source>
</evidence>
<evidence type="ECO:0000313" key="3">
    <source>
        <dbReference type="Proteomes" id="UP000298138"/>
    </source>
</evidence>
<dbReference type="STRING" id="341454.A0A4S2N251"/>
<dbReference type="GO" id="GO:0016791">
    <property type="term" value="F:phosphatase activity"/>
    <property type="evidence" value="ECO:0007669"/>
    <property type="project" value="TreeGrafter"/>
</dbReference>
<keyword evidence="3" id="KW-1185">Reference proteome</keyword>
<dbReference type="EMBL" id="ML220114">
    <property type="protein sequence ID" value="TGZ83229.1"/>
    <property type="molecule type" value="Genomic_DNA"/>
</dbReference>
<dbReference type="PANTHER" id="PTHR11567">
    <property type="entry name" value="ACID PHOSPHATASE-RELATED"/>
    <property type="match status" value="1"/>
</dbReference>
<dbReference type="PANTHER" id="PTHR11567:SF25">
    <property type="entry name" value="PROTEIN FRA10AC1"/>
    <property type="match status" value="1"/>
</dbReference>
<evidence type="ECO:0000313" key="2">
    <source>
        <dbReference type="EMBL" id="TGZ83229.1"/>
    </source>
</evidence>
<dbReference type="InterPro" id="IPR050645">
    <property type="entry name" value="Histidine_acid_phosphatase"/>
</dbReference>
<dbReference type="InterPro" id="IPR019129">
    <property type="entry name" value="Folate-sensitive_fs_Fra10Ac1"/>
</dbReference>
<gene>
    <name evidence="2" type="ORF">EX30DRAFT_339430</name>
</gene>
<sequence>MSHQPPINDKAFRQSYAPTSAYTRHLIASAAQAYYYNNPPPAPSTVRTERDILEEHHRFLRDDGQDEKATDDSKSEEKELARRYYDKLFKEYAVVDLSRWREGMVGMRWRTADEVRNGKGQDICGSLNCKVENNLEVREVDFAYEEEGKSKRALVKVQLCRECRRKLRKAQDKEGTRSERHRSSHGQSRDRKESRHGHRREDRRRARTRSRSRDRSRSPKQR</sequence>
<dbReference type="InParanoid" id="A0A4S2N251"/>
<proteinExistence type="predicted"/>
<protein>
    <recommendedName>
        <fullName evidence="4">Protein FRA10AC1</fullName>
    </recommendedName>
</protein>
<feature type="compositionally biased region" description="Basic and acidic residues" evidence="1">
    <location>
        <begin position="187"/>
        <end position="204"/>
    </location>
</feature>